<sequence>MPREYGNLTDDGAGSGVATTGIVSAAGRAEKLAARARGWKRLRGLPG</sequence>
<keyword evidence="2" id="KW-1185">Reference proteome</keyword>
<gene>
    <name evidence="1" type="ORF">Esi_0195_0037</name>
</gene>
<accession>D7FPQ7</accession>
<name>D7FPQ7_ECTSI</name>
<dbReference type="Proteomes" id="UP000002630">
    <property type="component" value="Unassembled WGS sequence"/>
</dbReference>
<proteinExistence type="predicted"/>
<reference evidence="1 2" key="1">
    <citation type="journal article" date="2010" name="Nature">
        <title>The Ectocarpus genome and the independent evolution of multicellularity in brown algae.</title>
        <authorList>
            <person name="Cock J.M."/>
            <person name="Sterck L."/>
            <person name="Rouze P."/>
            <person name="Scornet D."/>
            <person name="Allen A.E."/>
            <person name="Amoutzias G."/>
            <person name="Anthouard V."/>
            <person name="Artiguenave F."/>
            <person name="Aury J.M."/>
            <person name="Badger J.H."/>
            <person name="Beszteri B."/>
            <person name="Billiau K."/>
            <person name="Bonnet E."/>
            <person name="Bothwell J.H."/>
            <person name="Bowler C."/>
            <person name="Boyen C."/>
            <person name="Brownlee C."/>
            <person name="Carrano C.J."/>
            <person name="Charrier B."/>
            <person name="Cho G.Y."/>
            <person name="Coelho S.M."/>
            <person name="Collen J."/>
            <person name="Corre E."/>
            <person name="Da Silva C."/>
            <person name="Delage L."/>
            <person name="Delaroque N."/>
            <person name="Dittami S.M."/>
            <person name="Doulbeau S."/>
            <person name="Elias M."/>
            <person name="Farnham G."/>
            <person name="Gachon C.M."/>
            <person name="Gschloessl B."/>
            <person name="Heesch S."/>
            <person name="Jabbari K."/>
            <person name="Jubin C."/>
            <person name="Kawai H."/>
            <person name="Kimura K."/>
            <person name="Kloareg B."/>
            <person name="Kupper F.C."/>
            <person name="Lang D."/>
            <person name="Le Bail A."/>
            <person name="Leblanc C."/>
            <person name="Lerouge P."/>
            <person name="Lohr M."/>
            <person name="Lopez P.J."/>
            <person name="Martens C."/>
            <person name="Maumus F."/>
            <person name="Michel G."/>
            <person name="Miranda-Saavedra D."/>
            <person name="Morales J."/>
            <person name="Moreau H."/>
            <person name="Motomura T."/>
            <person name="Nagasato C."/>
            <person name="Napoli C.A."/>
            <person name="Nelson D.R."/>
            <person name="Nyvall-Collen P."/>
            <person name="Peters A.F."/>
            <person name="Pommier C."/>
            <person name="Potin P."/>
            <person name="Poulain J."/>
            <person name="Quesneville H."/>
            <person name="Read B."/>
            <person name="Rensing S.A."/>
            <person name="Ritter A."/>
            <person name="Rousvoal S."/>
            <person name="Samanta M."/>
            <person name="Samson G."/>
            <person name="Schroeder D.C."/>
            <person name="Segurens B."/>
            <person name="Strittmatter M."/>
            <person name="Tonon T."/>
            <person name="Tregear J.W."/>
            <person name="Valentin K."/>
            <person name="von Dassow P."/>
            <person name="Yamagishi T."/>
            <person name="Van de Peer Y."/>
            <person name="Wincker P."/>
        </authorList>
    </citation>
    <scope>NUCLEOTIDE SEQUENCE [LARGE SCALE GENOMIC DNA]</scope>
    <source>
        <strain evidence="2">Ec32 / CCAP1310/4</strain>
    </source>
</reference>
<protein>
    <submittedName>
        <fullName evidence="1">Uncharacterized protein</fullName>
    </submittedName>
</protein>
<organism evidence="1 2">
    <name type="scientific">Ectocarpus siliculosus</name>
    <name type="common">Brown alga</name>
    <name type="synonym">Conferva siliculosa</name>
    <dbReference type="NCBI Taxonomy" id="2880"/>
    <lineage>
        <taxon>Eukaryota</taxon>
        <taxon>Sar</taxon>
        <taxon>Stramenopiles</taxon>
        <taxon>Ochrophyta</taxon>
        <taxon>PX clade</taxon>
        <taxon>Phaeophyceae</taxon>
        <taxon>Ectocarpales</taxon>
        <taxon>Ectocarpaceae</taxon>
        <taxon>Ectocarpus</taxon>
    </lineage>
</organism>
<evidence type="ECO:0000313" key="2">
    <source>
        <dbReference type="Proteomes" id="UP000002630"/>
    </source>
</evidence>
<dbReference type="AlphaFoldDB" id="D7FPQ7"/>
<dbReference type="InParanoid" id="D7FPQ7"/>
<evidence type="ECO:0000313" key="1">
    <source>
        <dbReference type="EMBL" id="CBJ30514.1"/>
    </source>
</evidence>
<dbReference type="EMBL" id="FN649760">
    <property type="protein sequence ID" value="CBJ30514.1"/>
    <property type="molecule type" value="Genomic_DNA"/>
</dbReference>